<dbReference type="Proteomes" id="UP000503462">
    <property type="component" value="Chromosome 2"/>
</dbReference>
<accession>A0A6H0XT19</accession>
<evidence type="ECO:0000259" key="1">
    <source>
        <dbReference type="Pfam" id="PF12146"/>
    </source>
</evidence>
<dbReference type="EMBL" id="CP051140">
    <property type="protein sequence ID" value="QIW97810.1"/>
    <property type="molecule type" value="Genomic_DNA"/>
</dbReference>
<gene>
    <name evidence="2" type="ORF">AMS68_003328</name>
</gene>
<organism evidence="2 3">
    <name type="scientific">Peltaster fructicola</name>
    <dbReference type="NCBI Taxonomy" id="286661"/>
    <lineage>
        <taxon>Eukaryota</taxon>
        <taxon>Fungi</taxon>
        <taxon>Dikarya</taxon>
        <taxon>Ascomycota</taxon>
        <taxon>Pezizomycotina</taxon>
        <taxon>Dothideomycetes</taxon>
        <taxon>Dothideomycetes incertae sedis</taxon>
        <taxon>Peltaster</taxon>
    </lineage>
</organism>
<dbReference type="SUPFAM" id="SSF53474">
    <property type="entry name" value="alpha/beta-Hydrolases"/>
    <property type="match status" value="1"/>
</dbReference>
<dbReference type="AlphaFoldDB" id="A0A6H0XT19"/>
<dbReference type="Gene3D" id="3.40.50.1820">
    <property type="entry name" value="alpha/beta hydrolase"/>
    <property type="match status" value="1"/>
</dbReference>
<dbReference type="InterPro" id="IPR022742">
    <property type="entry name" value="Hydrolase_4"/>
</dbReference>
<dbReference type="PANTHER" id="PTHR11614">
    <property type="entry name" value="PHOSPHOLIPASE-RELATED"/>
    <property type="match status" value="1"/>
</dbReference>
<proteinExistence type="predicted"/>
<dbReference type="Pfam" id="PF12146">
    <property type="entry name" value="Hydrolase_4"/>
    <property type="match status" value="1"/>
</dbReference>
<feature type="domain" description="Serine aminopeptidase S33" evidence="1">
    <location>
        <begin position="26"/>
        <end position="275"/>
    </location>
</feature>
<protein>
    <recommendedName>
        <fullName evidence="1">Serine aminopeptidase S33 domain-containing protein</fullName>
    </recommendedName>
</protein>
<keyword evidence="3" id="KW-1185">Reference proteome</keyword>
<evidence type="ECO:0000313" key="2">
    <source>
        <dbReference type="EMBL" id="QIW97810.1"/>
    </source>
</evidence>
<evidence type="ECO:0000313" key="3">
    <source>
        <dbReference type="Proteomes" id="UP000503462"/>
    </source>
</evidence>
<dbReference type="InterPro" id="IPR029058">
    <property type="entry name" value="AB_hydrolase_fold"/>
</dbReference>
<dbReference type="OrthoDB" id="10249433at2759"/>
<sequence>MSVEEGIFRTRDGVTLYTRTWHATGTPKARLVFIHGYADHSDAQGSFFPALAAAGITVFAFDQRGWGRSAATLADRGKSGGTEQIMEDITSFIKSLPLVQDQPLFLMGHSMGGNEVLYYAATGPAEVLTTLRGVISEAPFIEVAPKSKPIPGLVTVGRLASKILPNMQMVQPVDITLVSRDPQVVEQIKHDPYVFQTGTLRGLEAMLTRGQELNDGKTVIGEGKFEGGKTRLLILHGTKDDICWYDATKKFVERQLVQDKEFKSYEGWFHKLHDDGPASDKKRFADDISQWIHARL</sequence>
<reference evidence="2 3" key="1">
    <citation type="journal article" date="2016" name="Sci. Rep.">
        <title>Peltaster fructicola genome reveals evolution from an invasive phytopathogen to an ectophytic parasite.</title>
        <authorList>
            <person name="Xu C."/>
            <person name="Chen H."/>
            <person name="Gleason M.L."/>
            <person name="Xu J.R."/>
            <person name="Liu H."/>
            <person name="Zhang R."/>
            <person name="Sun G."/>
        </authorList>
    </citation>
    <scope>NUCLEOTIDE SEQUENCE [LARGE SCALE GENOMIC DNA]</scope>
    <source>
        <strain evidence="2 3">LNHT1506</strain>
    </source>
</reference>
<name>A0A6H0XT19_9PEZI</name>
<dbReference type="InterPro" id="IPR051044">
    <property type="entry name" value="MAG_DAG_Lipase"/>
</dbReference>